<dbReference type="PANTHER" id="PTHR30435">
    <property type="entry name" value="FLAGELLAR PROTEIN"/>
    <property type="match status" value="1"/>
</dbReference>
<evidence type="ECO:0000256" key="4">
    <source>
        <dbReference type="ARBA" id="ARBA00023143"/>
    </source>
</evidence>
<evidence type="ECO:0000256" key="5">
    <source>
        <dbReference type="ARBA" id="ARBA00025933"/>
    </source>
</evidence>
<dbReference type="InterPro" id="IPR010930">
    <property type="entry name" value="Flg_bb/hook_C_dom"/>
</dbReference>
<evidence type="ECO:0000259" key="8">
    <source>
        <dbReference type="Pfam" id="PF06429"/>
    </source>
</evidence>
<dbReference type="AlphaFoldDB" id="A0A7X9IKF7"/>
<dbReference type="PANTHER" id="PTHR30435:SF2">
    <property type="entry name" value="FLAGELLAR BASAL-BODY ROD PROTEIN FLGC"/>
    <property type="match status" value="1"/>
</dbReference>
<comment type="caution">
    <text evidence="9">The sequence shown here is derived from an EMBL/GenBank/DDBJ whole genome shotgun (WGS) entry which is preliminary data.</text>
</comment>
<keyword evidence="9" id="KW-0969">Cilium</keyword>
<comment type="subunit">
    <text evidence="5 6">The basal body constitutes a major portion of the flagellar organelle and consists of four rings (L,P,S, and M) mounted on a central rod. The rod consists of about 26 subunits of FlgG in the distal portion, and FlgB, FlgC and FlgF are thought to build up the proximal portion of the rod with about 6 subunits each.</text>
</comment>
<dbReference type="NCBIfam" id="TIGR01395">
    <property type="entry name" value="FlgC"/>
    <property type="match status" value="1"/>
</dbReference>
<feature type="domain" description="Flagellar basal body rod protein N-terminal" evidence="7">
    <location>
        <begin position="5"/>
        <end position="32"/>
    </location>
</feature>
<comment type="subcellular location">
    <subcellularLocation>
        <location evidence="1 6">Bacterial flagellum basal body</location>
    </subcellularLocation>
</comment>
<keyword evidence="9" id="KW-0282">Flagellum</keyword>
<dbReference type="Proteomes" id="UP000524246">
    <property type="component" value="Unassembled WGS sequence"/>
</dbReference>
<name>A0A7X9IKF7_9DELT</name>
<sequence>MFNVIEVLASGLSAARTRVNVLASNIANAETTRTPEGGPFKRRDVRQVALTQQSAFESELDRMSLAKPFIDRVVEDQSDPKRVYEPGHPDADKDGYVSYPNINVVTSMTDLMSASRLYQANITAVQVVREMADAAKNISVA</sequence>
<dbReference type="PROSITE" id="PS00588">
    <property type="entry name" value="FLAGELLA_BB_ROD"/>
    <property type="match status" value="1"/>
</dbReference>
<dbReference type="GO" id="GO:0030694">
    <property type="term" value="C:bacterial-type flagellum basal body, rod"/>
    <property type="evidence" value="ECO:0007669"/>
    <property type="project" value="UniProtKB-UniRule"/>
</dbReference>
<evidence type="ECO:0000256" key="2">
    <source>
        <dbReference type="ARBA" id="ARBA00009677"/>
    </source>
</evidence>
<gene>
    <name evidence="9" type="primary">flgC</name>
    <name evidence="9" type="ORF">GYA55_12870</name>
</gene>
<evidence type="ECO:0000256" key="6">
    <source>
        <dbReference type="RuleBase" id="RU362062"/>
    </source>
</evidence>
<keyword evidence="9" id="KW-0966">Cell projection</keyword>
<dbReference type="GO" id="GO:0071978">
    <property type="term" value="P:bacterial-type flagellum-dependent swarming motility"/>
    <property type="evidence" value="ECO:0007669"/>
    <property type="project" value="TreeGrafter"/>
</dbReference>
<reference evidence="9 10" key="1">
    <citation type="journal article" date="2020" name="Biotechnol. Biofuels">
        <title>New insights from the biogas microbiome by comprehensive genome-resolved metagenomics of nearly 1600 species originating from multiple anaerobic digesters.</title>
        <authorList>
            <person name="Campanaro S."/>
            <person name="Treu L."/>
            <person name="Rodriguez-R L.M."/>
            <person name="Kovalovszki A."/>
            <person name="Ziels R.M."/>
            <person name="Maus I."/>
            <person name="Zhu X."/>
            <person name="Kougias P.G."/>
            <person name="Basile A."/>
            <person name="Luo G."/>
            <person name="Schluter A."/>
            <person name="Konstantinidis K.T."/>
            <person name="Angelidaki I."/>
        </authorList>
    </citation>
    <scope>NUCLEOTIDE SEQUENCE [LARGE SCALE GENOMIC DNA]</scope>
    <source>
        <strain evidence="9">AS27yjCOA_65</strain>
    </source>
</reference>
<evidence type="ECO:0000256" key="1">
    <source>
        <dbReference type="ARBA" id="ARBA00004117"/>
    </source>
</evidence>
<proteinExistence type="inferred from homology"/>
<dbReference type="EMBL" id="JAAZON010000590">
    <property type="protein sequence ID" value="NMC64048.1"/>
    <property type="molecule type" value="Genomic_DNA"/>
</dbReference>
<accession>A0A7X9IKF7</accession>
<feature type="domain" description="Flagellar basal-body/hook protein C-terminal" evidence="8">
    <location>
        <begin position="94"/>
        <end position="137"/>
    </location>
</feature>
<comment type="similarity">
    <text evidence="2">Belongs to the flagella basal body rod proteins family.</text>
</comment>
<organism evidence="9 10">
    <name type="scientific">SAR324 cluster bacterium</name>
    <dbReference type="NCBI Taxonomy" id="2024889"/>
    <lineage>
        <taxon>Bacteria</taxon>
        <taxon>Deltaproteobacteria</taxon>
        <taxon>SAR324 cluster</taxon>
    </lineage>
</organism>
<protein>
    <recommendedName>
        <fullName evidence="3 6">Flagellar basal-body rod protein FlgC</fullName>
    </recommendedName>
</protein>
<evidence type="ECO:0000259" key="7">
    <source>
        <dbReference type="Pfam" id="PF00460"/>
    </source>
</evidence>
<dbReference type="InterPro" id="IPR001444">
    <property type="entry name" value="Flag_bb_rod_N"/>
</dbReference>
<evidence type="ECO:0000256" key="3">
    <source>
        <dbReference type="ARBA" id="ARBA00017941"/>
    </source>
</evidence>
<dbReference type="Pfam" id="PF06429">
    <property type="entry name" value="Flg_bbr_C"/>
    <property type="match status" value="1"/>
</dbReference>
<dbReference type="InterPro" id="IPR019776">
    <property type="entry name" value="Flagellar_basal_body_rod_CS"/>
</dbReference>
<evidence type="ECO:0000313" key="10">
    <source>
        <dbReference type="Proteomes" id="UP000524246"/>
    </source>
</evidence>
<evidence type="ECO:0000313" key="9">
    <source>
        <dbReference type="EMBL" id="NMC64048.1"/>
    </source>
</evidence>
<keyword evidence="4 6" id="KW-0975">Bacterial flagellum</keyword>
<dbReference type="Pfam" id="PF00460">
    <property type="entry name" value="Flg_bb_rod"/>
    <property type="match status" value="1"/>
</dbReference>
<dbReference type="InterPro" id="IPR006299">
    <property type="entry name" value="FlgC"/>
</dbReference>